<feature type="transmembrane region" description="Helical" evidence="1">
    <location>
        <begin position="89"/>
        <end position="106"/>
    </location>
</feature>
<dbReference type="PATRIC" id="fig|135826.4.peg.742"/>
<keyword evidence="3" id="KW-1185">Reference proteome</keyword>
<dbReference type="AlphaFoldDB" id="A0A0C2W3P4"/>
<dbReference type="STRING" id="135826.KP77_07480"/>
<feature type="transmembrane region" description="Helical" evidence="1">
    <location>
        <begin position="118"/>
        <end position="135"/>
    </location>
</feature>
<evidence type="ECO:0000313" key="2">
    <source>
        <dbReference type="EMBL" id="KIL51236.1"/>
    </source>
</evidence>
<dbReference type="InterPro" id="IPR025576">
    <property type="entry name" value="YwiC"/>
</dbReference>
<dbReference type="RefSeq" id="WP_041121416.1">
    <property type="nucleotide sequence ID" value="NZ_JXRQ01000015.1"/>
</dbReference>
<dbReference type="Pfam" id="PF14256">
    <property type="entry name" value="YwiC"/>
    <property type="match status" value="1"/>
</dbReference>
<keyword evidence="1" id="KW-1133">Transmembrane helix</keyword>
<feature type="transmembrane region" description="Helical" evidence="1">
    <location>
        <begin position="66"/>
        <end position="83"/>
    </location>
</feature>
<feature type="transmembrane region" description="Helical" evidence="1">
    <location>
        <begin position="141"/>
        <end position="158"/>
    </location>
</feature>
<feature type="transmembrane region" description="Helical" evidence="1">
    <location>
        <begin position="216"/>
        <end position="239"/>
    </location>
</feature>
<evidence type="ECO:0000313" key="3">
    <source>
        <dbReference type="Proteomes" id="UP000031950"/>
    </source>
</evidence>
<gene>
    <name evidence="2" type="ORF">KP77_07480</name>
</gene>
<proteinExistence type="predicted"/>
<reference evidence="2 3" key="1">
    <citation type="submission" date="2015-01" db="EMBL/GenBank/DDBJ databases">
        <title>Genome sequence of Jeotgalibacillus alimentarius.</title>
        <authorList>
            <person name="Goh K.M."/>
            <person name="Chan K.-G."/>
            <person name="Yaakop A.S."/>
            <person name="Ee R."/>
            <person name="Gan H.M."/>
            <person name="Chan C.S."/>
        </authorList>
    </citation>
    <scope>NUCLEOTIDE SEQUENCE [LARGE SCALE GENOMIC DNA]</scope>
    <source>
        <strain evidence="2 3">YKJ-13</strain>
    </source>
</reference>
<keyword evidence="1" id="KW-0472">Membrane</keyword>
<sequence length="241" mass="27800">MFAFNKPSQHGTWAMLTFPPVLGLFYSTFTWQHLFFFTGWLIIFFMSEQLLFWYKRPAKRKEYRNTTILMGFTAGLFFIIPTLYNPGVILLFSAMLPLLLVSLTFVKLKKERHILNDLSGIAIFSLAGMISAYIGSEAYHFSAFILPFLFFSGSAFFVKTMIREKKSTFYRNLSFGYHLLITGLMFLWHPILGAVLLISLGRAIWFWGKSYTPKQIGIFEIANSTIVLIAYIVYVVSVYSI</sequence>
<protein>
    <recommendedName>
        <fullName evidence="4">YwiC-like protein</fullName>
    </recommendedName>
</protein>
<evidence type="ECO:0000256" key="1">
    <source>
        <dbReference type="SAM" id="Phobius"/>
    </source>
</evidence>
<dbReference type="Proteomes" id="UP000031950">
    <property type="component" value="Unassembled WGS sequence"/>
</dbReference>
<keyword evidence="1" id="KW-0812">Transmembrane</keyword>
<comment type="caution">
    <text evidence="2">The sequence shown here is derived from an EMBL/GenBank/DDBJ whole genome shotgun (WGS) entry which is preliminary data.</text>
</comment>
<organism evidence="2 3">
    <name type="scientific">Jeotgalibacillus alimentarius</name>
    <dbReference type="NCBI Taxonomy" id="135826"/>
    <lineage>
        <taxon>Bacteria</taxon>
        <taxon>Bacillati</taxon>
        <taxon>Bacillota</taxon>
        <taxon>Bacilli</taxon>
        <taxon>Bacillales</taxon>
        <taxon>Caryophanaceae</taxon>
        <taxon>Jeotgalibacillus</taxon>
    </lineage>
</organism>
<accession>A0A0C2W3P4</accession>
<feature type="transmembrane region" description="Helical" evidence="1">
    <location>
        <begin position="179"/>
        <end position="204"/>
    </location>
</feature>
<dbReference type="EMBL" id="JXRQ01000015">
    <property type="protein sequence ID" value="KIL51236.1"/>
    <property type="molecule type" value="Genomic_DNA"/>
</dbReference>
<name>A0A0C2W3P4_9BACL</name>
<dbReference type="OrthoDB" id="2380563at2"/>
<evidence type="ECO:0008006" key="4">
    <source>
        <dbReference type="Google" id="ProtNLM"/>
    </source>
</evidence>